<reference evidence="14" key="1">
    <citation type="submission" date="2021-05" db="EMBL/GenBank/DDBJ databases">
        <authorList>
            <person name="Alioto T."/>
            <person name="Alioto T."/>
            <person name="Gomez Garrido J."/>
        </authorList>
    </citation>
    <scope>NUCLEOTIDE SEQUENCE</scope>
</reference>
<feature type="domain" description="C2H2-type" evidence="12">
    <location>
        <begin position="327"/>
        <end position="354"/>
    </location>
</feature>
<dbReference type="Gene3D" id="3.30.160.60">
    <property type="entry name" value="Classic Zinc Finger"/>
    <property type="match status" value="3"/>
</dbReference>
<evidence type="ECO:0000256" key="1">
    <source>
        <dbReference type="ARBA" id="ARBA00004123"/>
    </source>
</evidence>
<evidence type="ECO:0000256" key="5">
    <source>
        <dbReference type="ARBA" id="ARBA00022771"/>
    </source>
</evidence>
<dbReference type="InterPro" id="IPR012934">
    <property type="entry name" value="Znf_AD"/>
</dbReference>
<keyword evidence="7" id="KW-0238">DNA-binding</keyword>
<keyword evidence="3 10" id="KW-0479">Metal-binding</keyword>
<feature type="binding site" evidence="10">
    <location>
        <position position="85"/>
    </location>
    <ligand>
        <name>Zn(2+)</name>
        <dbReference type="ChEBI" id="CHEBI:29105"/>
    </ligand>
</feature>
<sequence>MRNCSRRSARHVVPEEDAQEPVEPINNKRPYKRKSMQCRLCLRVLSKAELPEIFTEGNSVQKAIKSAVSVEVSRKDRSIRICHCCLNLVHIINDFREVCARTEQLLLQEVQISEDSFWTQELDQNAFGSCRSLVEDCRQEIDLLLSKDSPVKSGDQPEEDDTLEEPDQIELKLVSLDEVPVLMKPEICGELNFEDVQLEILDLEEKSCEIEDENETFDKEQQPEEKVVRKRRGRPPLPEELRKHRRRNPDEPKKKRGPKFNRNKLPAQSVCEICGMLVNRENQERHHNEHLGHRPYACSVEGCEHRFSSRAGLHGHMARHADRNNVYDCDICGAKIKTKSSLQRHRKMHTAEKPHACSICGKRFWRKSYLNHHATVHTGIAKFPCEYCGFVFKNKYWRSFHVKQKHVAKGDQPRFEAHEELDENGEMMLPEGLVEEGEEDEGEVEYMEVVCE</sequence>
<dbReference type="GO" id="GO:0003677">
    <property type="term" value="F:DNA binding"/>
    <property type="evidence" value="ECO:0007669"/>
    <property type="project" value="UniProtKB-KW"/>
</dbReference>
<keyword evidence="4" id="KW-0677">Repeat</keyword>
<dbReference type="Pfam" id="PF07776">
    <property type="entry name" value="zf-AD"/>
    <property type="match status" value="1"/>
</dbReference>
<evidence type="ECO:0000256" key="2">
    <source>
        <dbReference type="ARBA" id="ARBA00006991"/>
    </source>
</evidence>
<evidence type="ECO:0000256" key="9">
    <source>
        <dbReference type="PROSITE-ProRule" id="PRU00042"/>
    </source>
</evidence>
<dbReference type="FunFam" id="3.30.160.60:FF:000663">
    <property type="entry name" value="Zinc finger protein 45"/>
    <property type="match status" value="1"/>
</dbReference>
<dbReference type="GO" id="GO:0008270">
    <property type="term" value="F:zinc ion binding"/>
    <property type="evidence" value="ECO:0007669"/>
    <property type="project" value="UniProtKB-UniRule"/>
</dbReference>
<evidence type="ECO:0000313" key="14">
    <source>
        <dbReference type="EMBL" id="CAG6534162.1"/>
    </source>
</evidence>
<feature type="compositionally biased region" description="Basic and acidic residues" evidence="11">
    <location>
        <begin position="237"/>
        <end position="253"/>
    </location>
</feature>
<dbReference type="InterPro" id="IPR036236">
    <property type="entry name" value="Znf_C2H2_sf"/>
</dbReference>
<evidence type="ECO:0000256" key="10">
    <source>
        <dbReference type="PROSITE-ProRule" id="PRU01263"/>
    </source>
</evidence>
<dbReference type="Pfam" id="PF00096">
    <property type="entry name" value="zf-C2H2"/>
    <property type="match status" value="1"/>
</dbReference>
<feature type="compositionally biased region" description="Basic residues" evidence="11">
    <location>
        <begin position="1"/>
        <end position="10"/>
    </location>
</feature>
<feature type="binding site" evidence="10">
    <location>
        <position position="82"/>
    </location>
    <ligand>
        <name>Zn(2+)</name>
        <dbReference type="ChEBI" id="CHEBI:29105"/>
    </ligand>
</feature>
<dbReference type="SMART" id="SM00355">
    <property type="entry name" value="ZnF_C2H2"/>
    <property type="match status" value="5"/>
</dbReference>
<proteinExistence type="inferred from homology"/>
<dbReference type="AlphaFoldDB" id="A0A8D8HHI6"/>
<comment type="similarity">
    <text evidence="2">Belongs to the krueppel C2H2-type zinc-finger protein family.</text>
</comment>
<keyword evidence="5 9" id="KW-0863">Zinc-finger</keyword>
<dbReference type="InterPro" id="IPR013087">
    <property type="entry name" value="Znf_C2H2_type"/>
</dbReference>
<evidence type="ECO:0000256" key="11">
    <source>
        <dbReference type="SAM" id="MobiDB-lite"/>
    </source>
</evidence>
<accession>A0A8D8HHI6</accession>
<feature type="domain" description="C2H2-type" evidence="12">
    <location>
        <begin position="296"/>
        <end position="325"/>
    </location>
</feature>
<dbReference type="EMBL" id="HBUE01316672">
    <property type="protein sequence ID" value="CAG6586063.1"/>
    <property type="molecule type" value="Transcribed_RNA"/>
</dbReference>
<dbReference type="PANTHER" id="PTHR24406">
    <property type="entry name" value="TRANSCRIPTIONAL REPRESSOR CTCFL-RELATED"/>
    <property type="match status" value="1"/>
</dbReference>
<dbReference type="PROSITE" id="PS00028">
    <property type="entry name" value="ZINC_FINGER_C2H2_1"/>
    <property type="match status" value="4"/>
</dbReference>
<feature type="domain" description="C2H2-type" evidence="12">
    <location>
        <begin position="355"/>
        <end position="382"/>
    </location>
</feature>
<evidence type="ECO:0000256" key="3">
    <source>
        <dbReference type="ARBA" id="ARBA00022723"/>
    </source>
</evidence>
<evidence type="ECO:0000256" key="6">
    <source>
        <dbReference type="ARBA" id="ARBA00022833"/>
    </source>
</evidence>
<keyword evidence="8" id="KW-0539">Nucleus</keyword>
<evidence type="ECO:0000259" key="12">
    <source>
        <dbReference type="PROSITE" id="PS50157"/>
    </source>
</evidence>
<protein>
    <submittedName>
        <fullName evidence="14">Zinc finger protein 449</fullName>
    </submittedName>
</protein>
<dbReference type="SMART" id="SM00868">
    <property type="entry name" value="zf-AD"/>
    <property type="match status" value="1"/>
</dbReference>
<evidence type="ECO:0000256" key="7">
    <source>
        <dbReference type="ARBA" id="ARBA00023125"/>
    </source>
</evidence>
<dbReference type="SUPFAM" id="SSF57667">
    <property type="entry name" value="beta-beta-alpha zinc fingers"/>
    <property type="match status" value="3"/>
</dbReference>
<dbReference type="PROSITE" id="PS50157">
    <property type="entry name" value="ZINC_FINGER_C2H2_2"/>
    <property type="match status" value="3"/>
</dbReference>
<dbReference type="Gene3D" id="3.40.1800.20">
    <property type="match status" value="1"/>
</dbReference>
<evidence type="ECO:0000259" key="13">
    <source>
        <dbReference type="PROSITE" id="PS51915"/>
    </source>
</evidence>
<feature type="domain" description="ZAD" evidence="13">
    <location>
        <begin position="36"/>
        <end position="109"/>
    </location>
</feature>
<organism evidence="14">
    <name type="scientific">Culex pipiens</name>
    <name type="common">House mosquito</name>
    <dbReference type="NCBI Taxonomy" id="7175"/>
    <lineage>
        <taxon>Eukaryota</taxon>
        <taxon>Metazoa</taxon>
        <taxon>Ecdysozoa</taxon>
        <taxon>Arthropoda</taxon>
        <taxon>Hexapoda</taxon>
        <taxon>Insecta</taxon>
        <taxon>Pterygota</taxon>
        <taxon>Neoptera</taxon>
        <taxon>Endopterygota</taxon>
        <taxon>Diptera</taxon>
        <taxon>Nematocera</taxon>
        <taxon>Culicoidea</taxon>
        <taxon>Culicidae</taxon>
        <taxon>Culicinae</taxon>
        <taxon>Culicini</taxon>
        <taxon>Culex</taxon>
        <taxon>Culex</taxon>
    </lineage>
</organism>
<comment type="subcellular location">
    <subcellularLocation>
        <location evidence="1">Nucleus</location>
    </subcellularLocation>
</comment>
<dbReference type="EMBL" id="HBUE01210260">
    <property type="protein sequence ID" value="CAG6534162.1"/>
    <property type="molecule type" value="Transcribed_RNA"/>
</dbReference>
<evidence type="ECO:0000256" key="8">
    <source>
        <dbReference type="ARBA" id="ARBA00023242"/>
    </source>
</evidence>
<dbReference type="InterPro" id="IPR050888">
    <property type="entry name" value="ZnF_C2H2-type_TF"/>
</dbReference>
<dbReference type="PROSITE" id="PS51915">
    <property type="entry name" value="ZAD"/>
    <property type="match status" value="1"/>
</dbReference>
<name>A0A8D8HHI6_CULPI</name>
<dbReference type="GO" id="GO:0005634">
    <property type="term" value="C:nucleus"/>
    <property type="evidence" value="ECO:0007669"/>
    <property type="project" value="UniProtKB-SubCell"/>
</dbReference>
<feature type="binding site" evidence="10">
    <location>
        <position position="38"/>
    </location>
    <ligand>
        <name>Zn(2+)</name>
        <dbReference type="ChEBI" id="CHEBI:29105"/>
    </ligand>
</feature>
<feature type="compositionally biased region" description="Basic and acidic residues" evidence="11">
    <location>
        <begin position="216"/>
        <end position="227"/>
    </location>
</feature>
<keyword evidence="6 10" id="KW-0862">Zinc</keyword>
<feature type="region of interest" description="Disordered" evidence="11">
    <location>
        <begin position="211"/>
        <end position="262"/>
    </location>
</feature>
<feature type="binding site" evidence="10">
    <location>
        <position position="41"/>
    </location>
    <ligand>
        <name>Zn(2+)</name>
        <dbReference type="ChEBI" id="CHEBI:29105"/>
    </ligand>
</feature>
<feature type="region of interest" description="Disordered" evidence="11">
    <location>
        <begin position="1"/>
        <end position="26"/>
    </location>
</feature>
<dbReference type="SUPFAM" id="SSF57716">
    <property type="entry name" value="Glucocorticoid receptor-like (DNA-binding domain)"/>
    <property type="match status" value="1"/>
</dbReference>
<evidence type="ECO:0000256" key="4">
    <source>
        <dbReference type="ARBA" id="ARBA00022737"/>
    </source>
</evidence>